<protein>
    <submittedName>
        <fullName evidence="1">Uncharacterized protein</fullName>
    </submittedName>
</protein>
<dbReference type="Proteomes" id="UP001151002">
    <property type="component" value="Unassembled WGS sequence"/>
</dbReference>
<reference evidence="1" key="1">
    <citation type="submission" date="2022-11" db="EMBL/GenBank/DDBJ databases">
        <authorList>
            <person name="Somphong A."/>
            <person name="Phongsopitanun W."/>
        </authorList>
    </citation>
    <scope>NUCLEOTIDE SEQUENCE</scope>
    <source>
        <strain evidence="1">Pm04-4</strain>
    </source>
</reference>
<keyword evidence="2" id="KW-1185">Reference proteome</keyword>
<evidence type="ECO:0000313" key="2">
    <source>
        <dbReference type="Proteomes" id="UP001151002"/>
    </source>
</evidence>
<dbReference type="EMBL" id="JAPNTZ010000018">
    <property type="protein sequence ID" value="MCY1144121.1"/>
    <property type="molecule type" value="Genomic_DNA"/>
</dbReference>
<gene>
    <name evidence="1" type="ORF">OWR29_39515</name>
</gene>
<evidence type="ECO:0000313" key="1">
    <source>
        <dbReference type="EMBL" id="MCY1144121.1"/>
    </source>
</evidence>
<name>A0ABT4BCB7_9ACTN</name>
<proteinExistence type="predicted"/>
<sequence>MTIMKDEPHGAIRIEVFLNPLTERFGLQIIDEGPHTLSPQEMEDVLSMALRNVAARRTITSA</sequence>
<organism evidence="1 2">
    <name type="scientific">Paractinoplanes pyxinae</name>
    <dbReference type="NCBI Taxonomy" id="2997416"/>
    <lineage>
        <taxon>Bacteria</taxon>
        <taxon>Bacillati</taxon>
        <taxon>Actinomycetota</taxon>
        <taxon>Actinomycetes</taxon>
        <taxon>Micromonosporales</taxon>
        <taxon>Micromonosporaceae</taxon>
        <taxon>Paractinoplanes</taxon>
    </lineage>
</organism>
<comment type="caution">
    <text evidence="1">The sequence shown here is derived from an EMBL/GenBank/DDBJ whole genome shotgun (WGS) entry which is preliminary data.</text>
</comment>
<dbReference type="RefSeq" id="WP_267568674.1">
    <property type="nucleotide sequence ID" value="NZ_JAPNTZ010000018.1"/>
</dbReference>
<accession>A0ABT4BCB7</accession>